<feature type="transmembrane region" description="Helical" evidence="5">
    <location>
        <begin position="12"/>
        <end position="35"/>
    </location>
</feature>
<dbReference type="GO" id="GO:0046983">
    <property type="term" value="F:protein dimerization activity"/>
    <property type="evidence" value="ECO:0007669"/>
    <property type="project" value="InterPro"/>
</dbReference>
<dbReference type="InterPro" id="IPR003594">
    <property type="entry name" value="HATPase_dom"/>
</dbReference>
<keyword evidence="3" id="KW-0902">Two-component regulatory system</keyword>
<dbReference type="Gene3D" id="3.30.565.10">
    <property type="entry name" value="Histidine kinase-like ATPase, C-terminal domain"/>
    <property type="match status" value="1"/>
</dbReference>
<dbReference type="GO" id="GO:0016020">
    <property type="term" value="C:membrane"/>
    <property type="evidence" value="ECO:0007669"/>
    <property type="project" value="InterPro"/>
</dbReference>
<dbReference type="GO" id="GO:0000155">
    <property type="term" value="F:phosphorelay sensor kinase activity"/>
    <property type="evidence" value="ECO:0007669"/>
    <property type="project" value="InterPro"/>
</dbReference>
<dbReference type="InterPro" id="IPR036890">
    <property type="entry name" value="HATPase_C_sf"/>
</dbReference>
<dbReference type="InterPro" id="IPR050482">
    <property type="entry name" value="Sensor_HK_TwoCompSys"/>
</dbReference>
<dbReference type="Pfam" id="PF07730">
    <property type="entry name" value="HisKA_3"/>
    <property type="match status" value="1"/>
</dbReference>
<keyword evidence="5" id="KW-1133">Transmembrane helix</keyword>
<dbReference type="RefSeq" id="WP_064696143.1">
    <property type="nucleotide sequence ID" value="NZ_FMAJ01000001.1"/>
</dbReference>
<keyword evidence="5" id="KW-0812">Transmembrane</keyword>
<keyword evidence="4" id="KW-0175">Coiled coil</keyword>
<reference evidence="8 9" key="1">
    <citation type="submission" date="2016-08" db="EMBL/GenBank/DDBJ databases">
        <authorList>
            <person name="Seilhamer J.J."/>
        </authorList>
    </citation>
    <scope>NUCLEOTIDE SEQUENCE [LARGE SCALE GENOMIC DNA]</scope>
    <source>
        <strain evidence="8 9">HBR26</strain>
    </source>
</reference>
<feature type="domain" description="Histidine kinase/HSP90-like ATPase" evidence="6">
    <location>
        <begin position="372"/>
        <end position="456"/>
    </location>
</feature>
<dbReference type="STRING" id="1138170.GA0061105_101845"/>
<evidence type="ECO:0000256" key="4">
    <source>
        <dbReference type="SAM" id="Coils"/>
    </source>
</evidence>
<protein>
    <submittedName>
        <fullName evidence="8">Uncharacterized protein</fullName>
    </submittedName>
</protein>
<dbReference type="Gene3D" id="1.20.5.1930">
    <property type="match status" value="1"/>
</dbReference>
<feature type="transmembrane region" description="Helical" evidence="5">
    <location>
        <begin position="194"/>
        <end position="213"/>
    </location>
</feature>
<keyword evidence="5" id="KW-0472">Membrane</keyword>
<evidence type="ECO:0000313" key="9">
    <source>
        <dbReference type="Proteomes" id="UP000198723"/>
    </source>
</evidence>
<evidence type="ECO:0000259" key="7">
    <source>
        <dbReference type="Pfam" id="PF07730"/>
    </source>
</evidence>
<dbReference type="Pfam" id="PF02518">
    <property type="entry name" value="HATPase_c"/>
    <property type="match status" value="1"/>
</dbReference>
<evidence type="ECO:0000256" key="1">
    <source>
        <dbReference type="ARBA" id="ARBA00022679"/>
    </source>
</evidence>
<name>A0A1C3XXL8_9HYPH</name>
<dbReference type="PANTHER" id="PTHR24421:SF57">
    <property type="entry name" value="HISTIDINE KINASE DIMERISATION AND PHOSPHOACCEPTOR REGION"/>
    <property type="match status" value="1"/>
</dbReference>
<dbReference type="AlphaFoldDB" id="A0A1C3XXL8"/>
<dbReference type="InterPro" id="IPR011712">
    <property type="entry name" value="Sig_transdc_His_kin_sub3_dim/P"/>
</dbReference>
<sequence>MKWLRRWNARSLASQFFIAGGLVSIAVMFLVGILVTHLIEEAVIHNSGAATALYVDSVVAPLLPDMQTASLLDEGSAQALDETLGQGALGRRLVSFKLWRNDGTILYSNEKALVGQKFPVSDKLQKAFAGSLVARYERPGDPESGAERALGRPLMEIYNPVLQPWSGQAVAVLEFYESAEGLADSLAHARLRSWGAVAALTGLFFLVLSALVFRGSRTIEAQRKDLKERVKELSALLAENRGLQRRLQRASQRVAALNETYLRSIGADLHDGPAQHIAYASLRLDSDLLINASTEPEAREKELAWIRSSLAEAMAEIRNICSGLVLPQIEKSSITEIVLRVVEAHRHKTGTLVETMIDEDGPELATAVKICIYRFIQEALNNAYRHGGGVQQTVRAVSHNGHVCVEVSDRGNGFDPTEVRPTNLGLVGLRERIDSLGGSFDIMTGEGGTTVTMTFEPMEVGDER</sequence>
<evidence type="ECO:0000256" key="3">
    <source>
        <dbReference type="ARBA" id="ARBA00023012"/>
    </source>
</evidence>
<dbReference type="EMBL" id="FMAJ01000001">
    <property type="protein sequence ID" value="SCB57002.1"/>
    <property type="molecule type" value="Genomic_DNA"/>
</dbReference>
<feature type="coiled-coil region" evidence="4">
    <location>
        <begin position="216"/>
        <end position="260"/>
    </location>
</feature>
<dbReference type="Proteomes" id="UP000198723">
    <property type="component" value="Unassembled WGS sequence"/>
</dbReference>
<proteinExistence type="predicted"/>
<keyword evidence="2" id="KW-0418">Kinase</keyword>
<evidence type="ECO:0000313" key="8">
    <source>
        <dbReference type="EMBL" id="SCB57002.1"/>
    </source>
</evidence>
<gene>
    <name evidence="8" type="ORF">GA0061105_101845</name>
</gene>
<dbReference type="CDD" id="cd16917">
    <property type="entry name" value="HATPase_UhpB-NarQ-NarX-like"/>
    <property type="match status" value="1"/>
</dbReference>
<dbReference type="PANTHER" id="PTHR24421">
    <property type="entry name" value="NITRATE/NITRITE SENSOR PROTEIN NARX-RELATED"/>
    <property type="match status" value="1"/>
</dbReference>
<accession>A0A1C3XXL8</accession>
<dbReference type="SUPFAM" id="SSF55874">
    <property type="entry name" value="ATPase domain of HSP90 chaperone/DNA topoisomerase II/histidine kinase"/>
    <property type="match status" value="1"/>
</dbReference>
<organism evidence="8 9">
    <name type="scientific">Rhizobium aethiopicum</name>
    <dbReference type="NCBI Taxonomy" id="1138170"/>
    <lineage>
        <taxon>Bacteria</taxon>
        <taxon>Pseudomonadati</taxon>
        <taxon>Pseudomonadota</taxon>
        <taxon>Alphaproteobacteria</taxon>
        <taxon>Hyphomicrobiales</taxon>
        <taxon>Rhizobiaceae</taxon>
        <taxon>Rhizobium/Agrobacterium group</taxon>
        <taxon>Rhizobium</taxon>
    </lineage>
</organism>
<evidence type="ECO:0000256" key="5">
    <source>
        <dbReference type="SAM" id="Phobius"/>
    </source>
</evidence>
<keyword evidence="1" id="KW-0808">Transferase</keyword>
<evidence type="ECO:0000256" key="2">
    <source>
        <dbReference type="ARBA" id="ARBA00022777"/>
    </source>
</evidence>
<feature type="domain" description="Signal transduction histidine kinase subgroup 3 dimerisation and phosphoacceptor" evidence="7">
    <location>
        <begin position="264"/>
        <end position="325"/>
    </location>
</feature>
<evidence type="ECO:0000259" key="6">
    <source>
        <dbReference type="Pfam" id="PF02518"/>
    </source>
</evidence>